<dbReference type="STRING" id="1125847.NT26_1361"/>
<evidence type="ECO:0000313" key="2">
    <source>
        <dbReference type="EMBL" id="CCF19085.1"/>
    </source>
</evidence>
<dbReference type="Proteomes" id="UP000010792">
    <property type="component" value="Chromosome"/>
</dbReference>
<evidence type="ECO:0000256" key="1">
    <source>
        <dbReference type="SAM" id="Phobius"/>
    </source>
</evidence>
<keyword evidence="1" id="KW-0812">Transmembrane</keyword>
<keyword evidence="1" id="KW-0472">Membrane</keyword>
<keyword evidence="3" id="KW-1185">Reference proteome</keyword>
<dbReference type="KEGG" id="rht:NT26_1361"/>
<protein>
    <submittedName>
        <fullName evidence="2">Uncharacterized protein</fullName>
    </submittedName>
</protein>
<organism evidence="2 3">
    <name type="scientific">Pseudorhizobium banfieldiae</name>
    <dbReference type="NCBI Taxonomy" id="1125847"/>
    <lineage>
        <taxon>Bacteria</taxon>
        <taxon>Pseudomonadati</taxon>
        <taxon>Pseudomonadota</taxon>
        <taxon>Alphaproteobacteria</taxon>
        <taxon>Hyphomicrobiales</taxon>
        <taxon>Rhizobiaceae</taxon>
        <taxon>Rhizobium/Agrobacterium group</taxon>
        <taxon>Pseudorhizobium</taxon>
    </lineage>
</organism>
<keyword evidence="1" id="KW-1133">Transmembrane helix</keyword>
<name>L0NDE5_9HYPH</name>
<proteinExistence type="predicted"/>
<gene>
    <name evidence="2" type="ORF">NT26_1361</name>
</gene>
<evidence type="ECO:0000313" key="3">
    <source>
        <dbReference type="Proteomes" id="UP000010792"/>
    </source>
</evidence>
<dbReference type="AlphaFoldDB" id="L0NDE5"/>
<dbReference type="EMBL" id="FO082820">
    <property type="protein sequence ID" value="CCF19085.1"/>
    <property type="molecule type" value="Genomic_DNA"/>
</dbReference>
<feature type="transmembrane region" description="Helical" evidence="1">
    <location>
        <begin position="138"/>
        <end position="157"/>
    </location>
</feature>
<dbReference type="RefSeq" id="WP_052637985.1">
    <property type="nucleotide sequence ID" value="NZ_FO082820.1"/>
</dbReference>
<sequence length="162" mass="18325">MTHKTTDVPPMTVVGASTILEKTGPFLHHFKVRKKEYNEELARYRASAPTFLGSLSGDELRHKIDRCHDLTELAMHSVDRKILISARDLRMVQHLSPDDVDYAISGLRHLADEREKRAEKDAQAALQRAARSRKRKRIAWTVFAIAVGLACLSIPILKGVFQ</sequence>
<accession>L0NDE5</accession>
<reference evidence="2 3" key="1">
    <citation type="journal article" date="2013" name="Genome Biol. Evol.">
        <title>Life in an arsenic-containing gold mine: genome and physiology of the autotrophic arsenite-oxidizing bacterium rhizobium sp. NT-26.</title>
        <authorList>
            <person name="Andres J."/>
            <person name="Arsene-Ploetze F."/>
            <person name="Barbe V."/>
            <person name="Brochier-Armanet C."/>
            <person name="Cleiss-Arnold J."/>
            <person name="Coppee J.Y."/>
            <person name="Dillies M.A."/>
            <person name="Geist"/>
            <person name="L"/>
            <person name="Joublin A."/>
            <person name="Koechler S."/>
            <person name="Lassalle F."/>
            <person name="Marchal M."/>
            <person name="Medigue C."/>
            <person name="Muller D."/>
            <person name="Nesme X."/>
            <person name="Plewniak F."/>
            <person name="Proux C."/>
            <person name="Ramirez-Bahena M.H."/>
            <person name="Schenowitz C."/>
            <person name="Sismeiro O."/>
            <person name="Vallenet D."/>
            <person name="Santini J.M."/>
            <person name="Bertin P.N."/>
        </authorList>
    </citation>
    <scope>NUCLEOTIDE SEQUENCE [LARGE SCALE GENOMIC DNA]</scope>
    <source>
        <strain evidence="2 3">NT-26</strain>
    </source>
</reference>